<dbReference type="SUPFAM" id="SSF52799">
    <property type="entry name" value="(Phosphotyrosine protein) phosphatases II"/>
    <property type="match status" value="1"/>
</dbReference>
<dbReference type="PROSITE" id="PS50056">
    <property type="entry name" value="TYR_PHOSPHATASE_2"/>
    <property type="match status" value="1"/>
</dbReference>
<evidence type="ECO:0000313" key="2">
    <source>
        <dbReference type="EMBL" id="KTD67203.1"/>
    </source>
</evidence>
<dbReference type="PATRIC" id="fig|947033.5.peg.3625"/>
<dbReference type="PROSITE" id="PS00383">
    <property type="entry name" value="TYR_PHOSPHATASE_1"/>
    <property type="match status" value="1"/>
</dbReference>
<name>A0A0W0ZEQ8_9GAMM</name>
<dbReference type="RefSeq" id="WP_058512207.1">
    <property type="nucleotide sequence ID" value="NZ_LNYY01000021.1"/>
</dbReference>
<dbReference type="Proteomes" id="UP000054926">
    <property type="component" value="Unassembled WGS sequence"/>
</dbReference>
<proteinExistence type="predicted"/>
<sequence>MPKKISETEFAVFSAALSLLEHLDNQDSEHFHSAQKKLVQLCCPGKLEGNEQEANNKVNQLIEKFRRKSSKRYGEEGFDLRVISESLRGETARRSYLLHSRKFTYLNQRQLINIVTKVINHFQLEELAALFREKYFSEVDCIAVTQFLDPEYKKGEPHFPATRYPSLLTTMHDIKIEQDSPQPSEKLFHTKKGFRLVPKNKMNPRLPLLLSEISEETPAELKYHIGEEERLITEGEIIGTELTLKKNKSKHASLVPGPLYLSSFPVVSSINKNADKTETVDDLVFKGVCSVLTIEASNVPQRIYNEEKKALPSDWIQRGVSVALIQCPDLHAMRTFHTLLAAQYLFSEVLGCLPGRKNSECKNLIDKLMGKKFEKTDVTLAINEKSKLKVVYDNVISFFASSKEHDEAKYCRSFISQCQSDKQTDSSGSASEQNQGRVLVHCKAGMSRSATALLSMYIVFIDVILRWYAKDFIQSEQDETFFGAIIKAIYHPSKDPIEDVNNIAHIFSKNYRHITPLNEQILVLAQLIEYKRQMLKTSDFHYDGVLLKDEAQETRILSPVLS</sequence>
<keyword evidence="3" id="KW-1185">Reference proteome</keyword>
<reference evidence="2 3" key="1">
    <citation type="submission" date="2015-11" db="EMBL/GenBank/DDBJ databases">
        <title>Genomic analysis of 38 Legionella species identifies large and diverse effector repertoires.</title>
        <authorList>
            <person name="Burstein D."/>
            <person name="Amaro F."/>
            <person name="Zusman T."/>
            <person name="Lifshitz Z."/>
            <person name="Cohen O."/>
            <person name="Gilbert J.A."/>
            <person name="Pupko T."/>
            <person name="Shuman H.A."/>
            <person name="Segal G."/>
        </authorList>
    </citation>
    <scope>NUCLEOTIDE SEQUENCE [LARGE SCALE GENOMIC DNA]</scope>
    <source>
        <strain evidence="2 3">IMVS3376</strain>
    </source>
</reference>
<dbReference type="OrthoDB" id="9822177at2"/>
<organism evidence="2 3">
    <name type="scientific">Legionella steelei</name>
    <dbReference type="NCBI Taxonomy" id="947033"/>
    <lineage>
        <taxon>Bacteria</taxon>
        <taxon>Pseudomonadati</taxon>
        <taxon>Pseudomonadota</taxon>
        <taxon>Gammaproteobacteria</taxon>
        <taxon>Legionellales</taxon>
        <taxon>Legionellaceae</taxon>
        <taxon>Legionella</taxon>
    </lineage>
</organism>
<dbReference type="AlphaFoldDB" id="A0A0W0ZEQ8"/>
<dbReference type="Gene3D" id="3.90.190.10">
    <property type="entry name" value="Protein tyrosine phosphatase superfamily"/>
    <property type="match status" value="1"/>
</dbReference>
<dbReference type="InterPro" id="IPR000387">
    <property type="entry name" value="Tyr_Pase_dom"/>
</dbReference>
<dbReference type="InterPro" id="IPR029021">
    <property type="entry name" value="Prot-tyrosine_phosphatase-like"/>
</dbReference>
<dbReference type="InterPro" id="IPR016130">
    <property type="entry name" value="Tyr_Pase_AS"/>
</dbReference>
<feature type="domain" description="Tyrosine specific protein phosphatases" evidence="1">
    <location>
        <begin position="412"/>
        <end position="458"/>
    </location>
</feature>
<comment type="caution">
    <text evidence="2">The sequence shown here is derived from an EMBL/GenBank/DDBJ whole genome shotgun (WGS) entry which is preliminary data.</text>
</comment>
<gene>
    <name evidence="2" type="ORF">Lste_3409</name>
</gene>
<protein>
    <recommendedName>
        <fullName evidence="1">Tyrosine specific protein phosphatases domain-containing protein</fullName>
    </recommendedName>
</protein>
<evidence type="ECO:0000259" key="1">
    <source>
        <dbReference type="PROSITE" id="PS50056"/>
    </source>
</evidence>
<accession>A0A0W0ZEQ8</accession>
<evidence type="ECO:0000313" key="3">
    <source>
        <dbReference type="Proteomes" id="UP000054926"/>
    </source>
</evidence>
<dbReference type="EMBL" id="LNYY01000021">
    <property type="protein sequence ID" value="KTD67203.1"/>
    <property type="molecule type" value="Genomic_DNA"/>
</dbReference>